<dbReference type="EMBL" id="BAAAQW010000006">
    <property type="protein sequence ID" value="GAA2200979.1"/>
    <property type="molecule type" value="Genomic_DNA"/>
</dbReference>
<accession>A0ABP5NND7</accession>
<name>A0ABP5NND7_9MICC</name>
<dbReference type="RefSeq" id="WP_344299927.1">
    <property type="nucleotide sequence ID" value="NZ_BAAAQW010000006.1"/>
</dbReference>
<evidence type="ECO:0000313" key="3">
    <source>
        <dbReference type="Proteomes" id="UP001500432"/>
    </source>
</evidence>
<keyword evidence="3" id="KW-1185">Reference proteome</keyword>
<feature type="signal peptide" evidence="1">
    <location>
        <begin position="1"/>
        <end position="22"/>
    </location>
</feature>
<gene>
    <name evidence="2" type="ORF">GCM10009849_23650</name>
</gene>
<protein>
    <recommendedName>
        <fullName evidence="4">Lipoprotein</fullName>
    </recommendedName>
</protein>
<feature type="chain" id="PRO_5045827462" description="Lipoprotein" evidence="1">
    <location>
        <begin position="23"/>
        <end position="257"/>
    </location>
</feature>
<evidence type="ECO:0000313" key="2">
    <source>
        <dbReference type="EMBL" id="GAA2200979.1"/>
    </source>
</evidence>
<evidence type="ECO:0000256" key="1">
    <source>
        <dbReference type="SAM" id="SignalP"/>
    </source>
</evidence>
<dbReference type="PROSITE" id="PS51257">
    <property type="entry name" value="PROKAR_LIPOPROTEIN"/>
    <property type="match status" value="1"/>
</dbReference>
<evidence type="ECO:0008006" key="4">
    <source>
        <dbReference type="Google" id="ProtNLM"/>
    </source>
</evidence>
<reference evidence="3" key="1">
    <citation type="journal article" date="2019" name="Int. J. Syst. Evol. Microbiol.">
        <title>The Global Catalogue of Microorganisms (GCM) 10K type strain sequencing project: providing services to taxonomists for standard genome sequencing and annotation.</title>
        <authorList>
            <consortium name="The Broad Institute Genomics Platform"/>
            <consortium name="The Broad Institute Genome Sequencing Center for Infectious Disease"/>
            <person name="Wu L."/>
            <person name="Ma J."/>
        </authorList>
    </citation>
    <scope>NUCLEOTIDE SEQUENCE [LARGE SCALE GENOMIC DNA]</scope>
    <source>
        <strain evidence="3">JCM 16034</strain>
    </source>
</reference>
<organism evidence="2 3">
    <name type="scientific">Sinomonas flava</name>
    <dbReference type="NCBI Taxonomy" id="496857"/>
    <lineage>
        <taxon>Bacteria</taxon>
        <taxon>Bacillati</taxon>
        <taxon>Actinomycetota</taxon>
        <taxon>Actinomycetes</taxon>
        <taxon>Micrococcales</taxon>
        <taxon>Micrococcaceae</taxon>
        <taxon>Sinomonas</taxon>
    </lineage>
</organism>
<dbReference type="Proteomes" id="UP001500432">
    <property type="component" value="Unassembled WGS sequence"/>
</dbReference>
<comment type="caution">
    <text evidence="2">The sequence shown here is derived from an EMBL/GenBank/DDBJ whole genome shotgun (WGS) entry which is preliminary data.</text>
</comment>
<keyword evidence="1" id="KW-0732">Signal</keyword>
<sequence length="257" mass="26898">MGKRPGRAARLMVVVAAMVFLAAGCASPERTAGLESSVDRPDALLCQGNKVPLQALNNPRPASELAPEATPALKGLGVSKFNPVDWLIAQESSDRVMLMTKLPVPDNHGKGDIRGYMYIVISTNSMASEPGRPVWAVVESSTCTPTLDLGQLSVGAVTLDPSLPPAPNSDRLALLVMELVCNSGQNAAGRVELVKLTETESTVEVVIGVRPSDAQEASCQGNPATPFTVDLERPLGDRAVLNAAVVPAREITAPAVS</sequence>
<proteinExistence type="predicted"/>